<evidence type="ECO:0000313" key="1">
    <source>
        <dbReference type="EMBL" id="PRY22903.1"/>
    </source>
</evidence>
<evidence type="ECO:0000313" key="2">
    <source>
        <dbReference type="Proteomes" id="UP000239209"/>
    </source>
</evidence>
<dbReference type="OrthoDB" id="292843at2"/>
<reference evidence="1 2" key="1">
    <citation type="submission" date="2018-03" db="EMBL/GenBank/DDBJ databases">
        <title>Genomic Encyclopedia of Archaeal and Bacterial Type Strains, Phase II (KMG-II): from individual species to whole genera.</title>
        <authorList>
            <person name="Goeker M."/>
        </authorList>
    </citation>
    <scope>NUCLEOTIDE SEQUENCE [LARGE SCALE GENOMIC DNA]</scope>
    <source>
        <strain evidence="1 2">DSM 45348</strain>
    </source>
</reference>
<protein>
    <submittedName>
        <fullName evidence="1">Uncharacterized protein</fullName>
    </submittedName>
</protein>
<accession>A0A2T0RP76</accession>
<comment type="caution">
    <text evidence="1">The sequence shown here is derived from an EMBL/GenBank/DDBJ whole genome shotgun (WGS) entry which is preliminary data.</text>
</comment>
<organism evidence="1 2">
    <name type="scientific">Pseudosporangium ferrugineum</name>
    <dbReference type="NCBI Taxonomy" id="439699"/>
    <lineage>
        <taxon>Bacteria</taxon>
        <taxon>Bacillati</taxon>
        <taxon>Actinomycetota</taxon>
        <taxon>Actinomycetes</taxon>
        <taxon>Micromonosporales</taxon>
        <taxon>Micromonosporaceae</taxon>
        <taxon>Pseudosporangium</taxon>
    </lineage>
</organism>
<dbReference type="EMBL" id="PVZG01000016">
    <property type="protein sequence ID" value="PRY22903.1"/>
    <property type="molecule type" value="Genomic_DNA"/>
</dbReference>
<dbReference type="Proteomes" id="UP000239209">
    <property type="component" value="Unassembled WGS sequence"/>
</dbReference>
<sequence length="371" mass="38463">MIREMRFVVSVPDEVSAYAVAEKLAERGHLLVAVREVPADPAEARFAGWWRAHSLAVDPPYEGPLEVSSAEKKAVAAIARTYGGQANSACGQFPDKAIERFSREGLAHSLDRAEADRIRAKLVGTQTAAAPTPPTPPGLKCGGFRRPAADLRAAAVEGCTFDGVGDLIAAIADDAFPQGSVVPATPAAVPRVAALAGADGVSDFYRATALMVLFRMSTAGRRRLAYQADAPESDGTETPAESATRAAVAAVLPGLSAGRSELGQFLLAALSAATREAGAAPLAGLERIAGRYAGTARIPVVNLIRAVADGAEEPIRTAAAAVVAALPEVVDGLQSPKATAEGRALDTLDTVLRWELDNARLSKLGTVFGPR</sequence>
<dbReference type="RefSeq" id="WP_106129843.1">
    <property type="nucleotide sequence ID" value="NZ_PVZG01000016.1"/>
</dbReference>
<keyword evidence="2" id="KW-1185">Reference proteome</keyword>
<gene>
    <name evidence="1" type="ORF">CLV70_116166</name>
</gene>
<name>A0A2T0RP76_9ACTN</name>
<proteinExistence type="predicted"/>
<dbReference type="AlphaFoldDB" id="A0A2T0RP76"/>